<accession>A0A161HSU1</accession>
<name>A0A161HSU1_9MICO</name>
<dbReference type="EMBL" id="CP014209">
    <property type="protein sequence ID" value="ANC32662.1"/>
    <property type="molecule type" value="Genomic_DNA"/>
</dbReference>
<evidence type="ECO:0000259" key="2">
    <source>
        <dbReference type="Pfam" id="PF18741"/>
    </source>
</evidence>
<evidence type="ECO:0000313" key="4">
    <source>
        <dbReference type="Proteomes" id="UP000076794"/>
    </source>
</evidence>
<dbReference type="Proteomes" id="UP000076794">
    <property type="component" value="Chromosome"/>
</dbReference>
<dbReference type="KEGG" id="ido:I598_3148"/>
<dbReference type="STRING" id="1300344.I598_3148"/>
<feature type="compositionally biased region" description="Basic and acidic residues" evidence="1">
    <location>
        <begin position="85"/>
        <end position="98"/>
    </location>
</feature>
<reference evidence="3 4" key="1">
    <citation type="submission" date="2016-01" db="EMBL/GenBank/DDBJ databases">
        <title>Complete genome sequence of a soil Actinobacterium, Isoptericola dokdonensis DS-3.</title>
        <authorList>
            <person name="Kwon S.-K."/>
            <person name="Kim J.F."/>
        </authorList>
    </citation>
    <scope>NUCLEOTIDE SEQUENCE [LARGE SCALE GENOMIC DNA]</scope>
    <source>
        <strain evidence="3 4">DS-3</strain>
    </source>
</reference>
<dbReference type="InterPro" id="IPR049468">
    <property type="entry name" value="Restrct_endonuc-II-like_dom"/>
</dbReference>
<gene>
    <name evidence="3" type="ORF">I598_3148</name>
</gene>
<proteinExistence type="predicted"/>
<protein>
    <recommendedName>
        <fullName evidence="2">Restriction endonuclease type II-like domain-containing protein</fullName>
    </recommendedName>
</protein>
<feature type="region of interest" description="Disordered" evidence="1">
    <location>
        <begin position="252"/>
        <end position="301"/>
    </location>
</feature>
<dbReference type="InterPro" id="IPR027417">
    <property type="entry name" value="P-loop_NTPase"/>
</dbReference>
<feature type="region of interest" description="Disordered" evidence="1">
    <location>
        <begin position="58"/>
        <end position="106"/>
    </location>
</feature>
<dbReference type="Pfam" id="PF18741">
    <property type="entry name" value="MTES_1575"/>
    <property type="match status" value="1"/>
</dbReference>
<feature type="domain" description="Restriction endonuclease type II-like" evidence="2">
    <location>
        <begin position="1308"/>
        <end position="1398"/>
    </location>
</feature>
<evidence type="ECO:0000313" key="3">
    <source>
        <dbReference type="EMBL" id="ANC32662.1"/>
    </source>
</evidence>
<organism evidence="3 4">
    <name type="scientific">Isoptericola dokdonensis DS-3</name>
    <dbReference type="NCBI Taxonomy" id="1300344"/>
    <lineage>
        <taxon>Bacteria</taxon>
        <taxon>Bacillati</taxon>
        <taxon>Actinomycetota</taxon>
        <taxon>Actinomycetes</taxon>
        <taxon>Micrococcales</taxon>
        <taxon>Promicromonosporaceae</taxon>
        <taxon>Isoptericola</taxon>
    </lineage>
</organism>
<dbReference type="PATRIC" id="fig|1300344.3.peg.3169"/>
<dbReference type="SUPFAM" id="SSF52540">
    <property type="entry name" value="P-loop containing nucleoside triphosphate hydrolases"/>
    <property type="match status" value="1"/>
</dbReference>
<feature type="region of interest" description="Disordered" evidence="1">
    <location>
        <begin position="1409"/>
        <end position="1449"/>
    </location>
</feature>
<evidence type="ECO:0000256" key="1">
    <source>
        <dbReference type="SAM" id="MobiDB-lite"/>
    </source>
</evidence>
<feature type="region of interest" description="Disordered" evidence="1">
    <location>
        <begin position="1"/>
        <end position="23"/>
    </location>
</feature>
<keyword evidence="4" id="KW-1185">Reference proteome</keyword>
<sequence>MAARIARPLRDARCPHSPVVASAAARDCPRIVRHRRAPPGPAPPAVYRANVRVLRRSSAAAAVPETPAEPPAVPDGPEQAAPDGQARDAAHPAPERPAEPAPAPTPLADAIRTWRSGLVDMVGGSSLADVGLLGEAVVDLSTAHPSGVAGLFAGRATRLSNLVREPAVFPTARRRARTVVVRAAEHAARYGISPTYLAIGVATWTEHLDAAGEPATDRRHDLTALAEVASSATTASAASAASAPAASATSATAHSAASPADPVGTGQPESDAPAVTTSIPIVSVARQETRARRTAPPTDDEVVGTRTIHAPILLRPVTLTPRGEGETDYELTLEPTAELNPLLVRALRARGADLDATALADATFTAAGFDPDDVLHRVAQIARQHLDDLRTDQRVLVGTFVHPGQALVDDLDELTPSLGRHELVAALAGVDASLAKVAAAELPAPRRGDADPARERGVGDLDPDQRHVVDVLAGGQHVFVDAPVGADVAGTVAAVVAEAAAAGRSVLYVTGHRRAADKLAQRLDELGLEGLSLDVTPRPTWREDMTGRLLGAMATEPETLDVAGPAAVRDALIGARAQLAGYIDALHLRRAPWGVSAYDALQELARLTSERPAPATTVRLTSEVTLALDGDRRRTLAADLERAATLGAFTLRPSATPWFGAHLLTMDEARDALARVRRLKEATLPQLRRQIAYTGEVTGLEAPTTMRRWGEQLTMLAGMRSTLDVFHPMVFERTATDLVQATASRAWRREHDVEMGWFTRRRLRKRAKDMVRPGVRVPDLHAALTDVSAQRDVWAEHSSRGGWPTLPEGLATIEDTFEAVRHDLDGLEPVLAPTTHGARLLDLDLDALSERLHQLAGDPESLETLPERTALLRRARDAGVGALVDDLTTRRVAAELVAAELDLAWWSSVFEQILAEQPVLAEQDGAGLDALARRFRALDARHLESLSAPVRVAARAHLGTAMREDREGAEAMFAELIEGRMTSLRDLLESYGDVARRLRPVVLATPTLVPHLLPAHRTVDLVVLDAVQHVPTEVVLPAIARGRQVVVVGDPRAASGSSVVELADVLPRVALQPRENNRDPELTRLLARHGYDGLLRPAPVPRSEVLVQLDVVDGSGMPDPVSGAVESTRAEVERVIEVSIEHALTRPEETLGIVTVTAAHADRIREALLAEVRANPALAPFFSGRRAEPVVVADITGVAGLQRDTILLSVGFGRTPHGRVLHRFGVLGSDGGEAMLLGAVGATRRRLHVVSCFDAQALDVDRLRGGGPRLLRELLELAEQRSGRADQVELGNGVDVGRVPDRLVTDLGERLWKLGYLVETDYGTGDGDHVPLVVGHPDLPGEMLVAVLTDDAAYVAEPSVRVRDRQLAQRLERLGWTVTQVWSAAVFLDPDGEADRVRRLVQQVRDERVGTTGGVPVPPEVVVPVLPDEGELDPMPDASAGTPPDPAAD</sequence>